<comment type="caution">
    <text evidence="1">The sequence shown here is derived from an EMBL/GenBank/DDBJ whole genome shotgun (WGS) entry which is preliminary data.</text>
</comment>
<reference evidence="1" key="1">
    <citation type="submission" date="2022-09" db="EMBL/GenBank/DDBJ databases">
        <title>Novel Mycoplasma species identified in domestic and wild animals.</title>
        <authorList>
            <person name="Volokhov D.V."/>
            <person name="Furtak V.A."/>
            <person name="Zagorodnyaya T.A."/>
        </authorList>
    </citation>
    <scope>NUCLEOTIDE SEQUENCE</scope>
    <source>
        <strain evidence="1">Oakley</strain>
    </source>
</reference>
<evidence type="ECO:0008006" key="3">
    <source>
        <dbReference type="Google" id="ProtNLM"/>
    </source>
</evidence>
<proteinExistence type="predicted"/>
<gene>
    <name evidence="1" type="ORF">N7548_03705</name>
</gene>
<dbReference type="RefSeq" id="WP_263608082.1">
    <property type="nucleotide sequence ID" value="NZ_JAOVQM010000002.1"/>
</dbReference>
<keyword evidence="2" id="KW-1185">Reference proteome</keyword>
<name>A0ABT2Y5A8_9MOLU</name>
<dbReference type="Proteomes" id="UP001177160">
    <property type="component" value="Unassembled WGS sequence"/>
</dbReference>
<sequence length="92" mass="10539">MIITIDDSFTIEIDGIGNHTLIESLPVQRVDRKNDTRKIYHGYYSNIANALKKYAMIKVLSDSEKSTIDRYISSFNEILNSAMKKILAEVKK</sequence>
<dbReference type="EMBL" id="JAOVQM010000002">
    <property type="protein sequence ID" value="MCV2231929.1"/>
    <property type="molecule type" value="Genomic_DNA"/>
</dbReference>
<evidence type="ECO:0000313" key="1">
    <source>
        <dbReference type="EMBL" id="MCV2231929.1"/>
    </source>
</evidence>
<evidence type="ECO:0000313" key="2">
    <source>
        <dbReference type="Proteomes" id="UP001177160"/>
    </source>
</evidence>
<accession>A0ABT2Y5A8</accession>
<organism evidence="1 2">
    <name type="scientific">Paracholeplasma manati</name>
    <dbReference type="NCBI Taxonomy" id="591373"/>
    <lineage>
        <taxon>Bacteria</taxon>
        <taxon>Bacillati</taxon>
        <taxon>Mycoplasmatota</taxon>
        <taxon>Mollicutes</taxon>
        <taxon>Acholeplasmatales</taxon>
        <taxon>Acholeplasmataceae</taxon>
        <taxon>Paracholeplasma</taxon>
    </lineage>
</organism>
<protein>
    <recommendedName>
        <fullName evidence="3">DUF5405 domain-containing protein</fullName>
    </recommendedName>
</protein>